<feature type="compositionally biased region" description="Basic residues" evidence="1">
    <location>
        <begin position="8"/>
        <end position="26"/>
    </location>
</feature>
<evidence type="ECO:0000256" key="1">
    <source>
        <dbReference type="SAM" id="MobiDB-lite"/>
    </source>
</evidence>
<accession>A0AAN9B090</accession>
<dbReference type="Proteomes" id="UP001374579">
    <property type="component" value="Unassembled WGS sequence"/>
</dbReference>
<proteinExistence type="predicted"/>
<dbReference type="AlphaFoldDB" id="A0AAN9B090"/>
<feature type="compositionally biased region" description="Basic and acidic residues" evidence="1">
    <location>
        <begin position="27"/>
        <end position="36"/>
    </location>
</feature>
<keyword evidence="3" id="KW-1185">Reference proteome</keyword>
<evidence type="ECO:0000313" key="3">
    <source>
        <dbReference type="Proteomes" id="UP001374579"/>
    </source>
</evidence>
<comment type="caution">
    <text evidence="2">The sequence shown here is derived from an EMBL/GenBank/DDBJ whole genome shotgun (WGS) entry which is preliminary data.</text>
</comment>
<feature type="region of interest" description="Disordered" evidence="1">
    <location>
        <begin position="1"/>
        <end position="38"/>
    </location>
</feature>
<evidence type="ECO:0000313" key="2">
    <source>
        <dbReference type="EMBL" id="KAK7095485.1"/>
    </source>
</evidence>
<gene>
    <name evidence="2" type="ORF">V1264_006883</name>
</gene>
<feature type="compositionally biased region" description="Acidic residues" evidence="1">
    <location>
        <begin position="167"/>
        <end position="178"/>
    </location>
</feature>
<feature type="compositionally biased region" description="Basic residues" evidence="1">
    <location>
        <begin position="66"/>
        <end position="78"/>
    </location>
</feature>
<name>A0AAN9B090_9CAEN</name>
<organism evidence="2 3">
    <name type="scientific">Littorina saxatilis</name>
    <dbReference type="NCBI Taxonomy" id="31220"/>
    <lineage>
        <taxon>Eukaryota</taxon>
        <taxon>Metazoa</taxon>
        <taxon>Spiralia</taxon>
        <taxon>Lophotrochozoa</taxon>
        <taxon>Mollusca</taxon>
        <taxon>Gastropoda</taxon>
        <taxon>Caenogastropoda</taxon>
        <taxon>Littorinimorpha</taxon>
        <taxon>Littorinoidea</taxon>
        <taxon>Littorinidae</taxon>
        <taxon>Littorina</taxon>
    </lineage>
</organism>
<feature type="compositionally biased region" description="Low complexity" evidence="1">
    <location>
        <begin position="95"/>
        <end position="141"/>
    </location>
</feature>
<dbReference type="EMBL" id="JBAMIC010000018">
    <property type="protein sequence ID" value="KAK7095485.1"/>
    <property type="molecule type" value="Genomic_DNA"/>
</dbReference>
<protein>
    <submittedName>
        <fullName evidence="2">Uncharacterized protein</fullName>
    </submittedName>
</protein>
<reference evidence="2 3" key="1">
    <citation type="submission" date="2024-02" db="EMBL/GenBank/DDBJ databases">
        <title>Chromosome-scale genome assembly of the rough periwinkle Littorina saxatilis.</title>
        <authorList>
            <person name="De Jode A."/>
            <person name="Faria R."/>
            <person name="Formenti G."/>
            <person name="Sims Y."/>
            <person name="Smith T.P."/>
            <person name="Tracey A."/>
            <person name="Wood J.M.D."/>
            <person name="Zagrodzka Z.B."/>
            <person name="Johannesson K."/>
            <person name="Butlin R.K."/>
            <person name="Leder E.H."/>
        </authorList>
    </citation>
    <scope>NUCLEOTIDE SEQUENCE [LARGE SCALE GENOMIC DNA]</scope>
    <source>
        <strain evidence="2">Snail1</strain>
        <tissue evidence="2">Muscle</tissue>
    </source>
</reference>
<feature type="compositionally biased region" description="Basic residues" evidence="1">
    <location>
        <begin position="142"/>
        <end position="155"/>
    </location>
</feature>
<sequence length="178" mass="20072">MGVFGQFKNKKKTDKQRKTMKWRRGRRTENKKKDPQELNVEQVQLFSKDMLKNKMKNMKNNVNLSNKRRNRLLKRLKHGQREKDALTADTDVQMTEEATSKTTTSKVTTSKAPTSKVTTSKAPTSKVTTSKAKTSKVTTSKVTKKGSKVKGKQTGKVKATAKSSKDSDEDVTMEETGE</sequence>
<feature type="region of interest" description="Disordered" evidence="1">
    <location>
        <begin position="56"/>
        <end position="178"/>
    </location>
</feature>